<accession>A0A913XZC4</accession>
<dbReference type="InterPro" id="IPR036322">
    <property type="entry name" value="WD40_repeat_dom_sf"/>
</dbReference>
<dbReference type="EnsemblMetazoa" id="XM_021056535.1">
    <property type="protein sequence ID" value="XP_020912194.1"/>
    <property type="gene ID" value="LOC110249955"/>
</dbReference>
<dbReference type="GeneID" id="110249955"/>
<dbReference type="Gene3D" id="2.130.10.10">
    <property type="entry name" value="YVTN repeat-like/Quinoprotein amine dehydrogenase"/>
    <property type="match status" value="4"/>
</dbReference>
<dbReference type="InterPro" id="IPR001680">
    <property type="entry name" value="WD40_rpt"/>
</dbReference>
<evidence type="ECO:0000313" key="2">
    <source>
        <dbReference type="EnsemblMetazoa" id="XP_020912194.1"/>
    </source>
</evidence>
<feature type="repeat" description="WD" evidence="1">
    <location>
        <begin position="59"/>
        <end position="91"/>
    </location>
</feature>
<keyword evidence="1" id="KW-0853">WD repeat</keyword>
<keyword evidence="3" id="KW-1185">Reference proteome</keyword>
<dbReference type="Pfam" id="PF00400">
    <property type="entry name" value="WD40"/>
    <property type="match status" value="3"/>
</dbReference>
<dbReference type="PANTHER" id="PTHR19879">
    <property type="entry name" value="TRANSCRIPTION INITIATION FACTOR TFIID"/>
    <property type="match status" value="1"/>
</dbReference>
<organism evidence="2 3">
    <name type="scientific">Exaiptasia diaphana</name>
    <name type="common">Tropical sea anemone</name>
    <name type="synonym">Aiptasia pulchella</name>
    <dbReference type="NCBI Taxonomy" id="2652724"/>
    <lineage>
        <taxon>Eukaryota</taxon>
        <taxon>Metazoa</taxon>
        <taxon>Cnidaria</taxon>
        <taxon>Anthozoa</taxon>
        <taxon>Hexacorallia</taxon>
        <taxon>Actiniaria</taxon>
        <taxon>Aiptasiidae</taxon>
        <taxon>Exaiptasia</taxon>
    </lineage>
</organism>
<dbReference type="RefSeq" id="XP_020912194.1">
    <property type="nucleotide sequence ID" value="XM_021056535.1"/>
</dbReference>
<name>A0A913XZC4_EXADI</name>
<evidence type="ECO:0000313" key="3">
    <source>
        <dbReference type="Proteomes" id="UP000887567"/>
    </source>
</evidence>
<feature type="repeat" description="WD" evidence="1">
    <location>
        <begin position="539"/>
        <end position="574"/>
    </location>
</feature>
<dbReference type="InterPro" id="IPR015943">
    <property type="entry name" value="WD40/YVTN_repeat-like_dom_sf"/>
</dbReference>
<dbReference type="Proteomes" id="UP000887567">
    <property type="component" value="Unplaced"/>
</dbReference>
<dbReference type="SMART" id="SM00320">
    <property type="entry name" value="WD40"/>
    <property type="match status" value="8"/>
</dbReference>
<reference evidence="2" key="1">
    <citation type="submission" date="2022-11" db="UniProtKB">
        <authorList>
            <consortium name="EnsemblMetazoa"/>
        </authorList>
    </citation>
    <scope>IDENTIFICATION</scope>
</reference>
<dbReference type="AlphaFoldDB" id="A0A913XZC4"/>
<evidence type="ECO:0000256" key="1">
    <source>
        <dbReference type="PROSITE-ProRule" id="PRU00221"/>
    </source>
</evidence>
<sequence length="675" mass="74970">MASDTGFSVKQSWGVGSVRLCAGFPGNFILDDENPTYCLPIGSQIVNWDVAKRQRICCFQAHSDLIICLLYNESHGVILSVSYSAEIKLWDKQLNLLYSENASYKNAHYGWWSDDGERFVICGGSQDESIVFLYKLNKDTDGKVSFSLVWSHKGHAQEEYQNAQTGHTSDSSQNDSVTYINQTDGYVIAQFNSQGNVIGVYERYHGNASEVHLLGDNGEVIRTELLAPLGNTKSSIMCTTPCSNGVFAVGFQGGIFIVLNESDFQMISVFQGTGSPQVALWDGHHILAMSYLSGILSWWTPQGELMYEVGGAPKDSIMHLNWVPNTSHKAIWVAGIMSLSYVEFEYQDDECCFPIKVTEKHLLKYHEVTGCGFDLSANHLAASGDFTGKVFVWEKGRTDPLYRLKHNASIRCLTWKEDILFIGALDGNILKWAPSFSDIADICLACTGGVLSLRWSTNQLAAGLENGCLVVYRFQDKDFTNPVEELNFKAHHLFRDGQPVAAELWSVCWSPCGKMIATASEDQTTCIWNQTNGEKLHTLHGHTTAVTSVDWKILENGSNVLATCADDRTVRIYDGAVFNAIHIVKLDHLLGWFTLTYLSLNPISQQCLCSTQNGHLALWDCITGELVTCRKMHCGSIEGLAWSHDFSEFGTVSSDCIVNVFSVEQTQQQDLSSKI</sequence>
<dbReference type="KEGG" id="epa:110249955"/>
<dbReference type="OMA" id="HEVTGCG"/>
<dbReference type="SUPFAM" id="SSF50978">
    <property type="entry name" value="WD40 repeat-like"/>
    <property type="match status" value="2"/>
</dbReference>
<proteinExistence type="predicted"/>
<dbReference type="OrthoDB" id="2096344at2759"/>
<dbReference type="PROSITE" id="PS50082">
    <property type="entry name" value="WD_REPEATS_2"/>
    <property type="match status" value="3"/>
</dbReference>
<protein>
    <submittedName>
        <fullName evidence="2">Uncharacterized protein</fullName>
    </submittedName>
</protein>
<dbReference type="PANTHER" id="PTHR19879:SF9">
    <property type="entry name" value="TRANSCRIPTION INITIATION FACTOR TFIID SUBUNIT 5"/>
    <property type="match status" value="1"/>
</dbReference>
<feature type="repeat" description="WD" evidence="1">
    <location>
        <begin position="506"/>
        <end position="538"/>
    </location>
</feature>